<gene>
    <name evidence="2" type="ORF">O3P16_02670</name>
</gene>
<feature type="region of interest" description="Disordered" evidence="1">
    <location>
        <begin position="294"/>
        <end position="325"/>
    </location>
</feature>
<organism evidence="2 3">
    <name type="scientific">Polluticaenibacter yanchengensis</name>
    <dbReference type="NCBI Taxonomy" id="3014562"/>
    <lineage>
        <taxon>Bacteria</taxon>
        <taxon>Pseudomonadati</taxon>
        <taxon>Bacteroidota</taxon>
        <taxon>Chitinophagia</taxon>
        <taxon>Chitinophagales</taxon>
        <taxon>Chitinophagaceae</taxon>
        <taxon>Polluticaenibacter</taxon>
    </lineage>
</organism>
<name>A0ABT4UFS6_9BACT</name>
<sequence>MRNFITILCLFLGIYANGQNLNKYPVNVAKSAPAFIKFKERIKTAEFSTPTAYDNYKIRVRNDDNTLIIQYTGTAGVGTDEGLTITEGNRSHFIIVSFLKDYDINKHAQLYYALDDLKALKNIVSEQLKLANASTEEVKEIQEKKQQDEEAERKKILAAAEQERIAKEADKKRKLEAESKAQVLKEQQEKEALAKAEKEKIAIEKETLALEKENKRLEKEKEAALKKENDIKIEQERIAKLKEAQQKKRDEEMAAKAEKQRKALEERNKRLEKEKELAATKENELKIAQERAAFEKAEKKRKQQEEADRIAQEKAEATRIAKEKKDAEDARKKLAAIEAEKERLEKLRIEKEKRDAENKARLAAIQAEKERLEILRKQKEEENKYNEIGLWNRYGKLGINVYAIPEKQINWVNADFYLDTDTLNNYQTSAEVLAKPDKKIKAQYGPFKNNVNIELKDIYFKGAFTYYKLKINNPTDEDFLTGAVVANVYDSSKQHKLQLKVSYFTYISAYPIIKPKTERYVVMVTRTPSIENTDDVVLLINERREERGSAYALIDGETFNNAMGGIEQKMPKKVEKMAAQEAEKSDKNEKPKKRKK</sequence>
<keyword evidence="3" id="KW-1185">Reference proteome</keyword>
<dbReference type="RefSeq" id="WP_407030025.1">
    <property type="nucleotide sequence ID" value="NZ_JAQGEF010000002.1"/>
</dbReference>
<accession>A0ABT4UFS6</accession>
<feature type="region of interest" description="Disordered" evidence="1">
    <location>
        <begin position="243"/>
        <end position="281"/>
    </location>
</feature>
<feature type="region of interest" description="Disordered" evidence="1">
    <location>
        <begin position="571"/>
        <end position="596"/>
    </location>
</feature>
<feature type="compositionally biased region" description="Basic and acidic residues" evidence="1">
    <location>
        <begin position="571"/>
        <end position="589"/>
    </location>
</feature>
<reference evidence="2 3" key="1">
    <citation type="submission" date="2022-12" db="EMBL/GenBank/DDBJ databases">
        <title>Chitinophagaceae gen. sp. nov., a new member of the family Chitinophagaceae, isolated from soil in a chemical factory.</title>
        <authorList>
            <person name="Ke Z."/>
        </authorList>
    </citation>
    <scope>NUCLEOTIDE SEQUENCE [LARGE SCALE GENOMIC DNA]</scope>
    <source>
        <strain evidence="2 3">LY-5</strain>
    </source>
</reference>
<dbReference type="Proteomes" id="UP001210231">
    <property type="component" value="Unassembled WGS sequence"/>
</dbReference>
<evidence type="ECO:0000313" key="3">
    <source>
        <dbReference type="Proteomes" id="UP001210231"/>
    </source>
</evidence>
<comment type="caution">
    <text evidence="2">The sequence shown here is derived from an EMBL/GenBank/DDBJ whole genome shotgun (WGS) entry which is preliminary data.</text>
</comment>
<dbReference type="EMBL" id="JAQGEF010000002">
    <property type="protein sequence ID" value="MDA3613697.1"/>
    <property type="molecule type" value="Genomic_DNA"/>
</dbReference>
<evidence type="ECO:0000313" key="2">
    <source>
        <dbReference type="EMBL" id="MDA3613697.1"/>
    </source>
</evidence>
<proteinExistence type="predicted"/>
<protein>
    <submittedName>
        <fullName evidence="2">Uncharacterized protein</fullName>
    </submittedName>
</protein>
<evidence type="ECO:0000256" key="1">
    <source>
        <dbReference type="SAM" id="MobiDB-lite"/>
    </source>
</evidence>